<dbReference type="EMBL" id="JAHRIP010028452">
    <property type="protein sequence ID" value="MEQ2290643.1"/>
    <property type="molecule type" value="Genomic_DNA"/>
</dbReference>
<evidence type="ECO:0000256" key="1">
    <source>
        <dbReference type="SAM" id="MobiDB-lite"/>
    </source>
</evidence>
<comment type="caution">
    <text evidence="2">The sequence shown here is derived from an EMBL/GenBank/DDBJ whole genome shotgun (WGS) entry which is preliminary data.</text>
</comment>
<evidence type="ECO:0000313" key="2">
    <source>
        <dbReference type="EMBL" id="MEQ2290643.1"/>
    </source>
</evidence>
<gene>
    <name evidence="2" type="ORF">AMECASPLE_005263</name>
</gene>
<organism evidence="2 3">
    <name type="scientific">Ameca splendens</name>
    <dbReference type="NCBI Taxonomy" id="208324"/>
    <lineage>
        <taxon>Eukaryota</taxon>
        <taxon>Metazoa</taxon>
        <taxon>Chordata</taxon>
        <taxon>Craniata</taxon>
        <taxon>Vertebrata</taxon>
        <taxon>Euteleostomi</taxon>
        <taxon>Actinopterygii</taxon>
        <taxon>Neopterygii</taxon>
        <taxon>Teleostei</taxon>
        <taxon>Neoteleostei</taxon>
        <taxon>Acanthomorphata</taxon>
        <taxon>Ovalentaria</taxon>
        <taxon>Atherinomorphae</taxon>
        <taxon>Cyprinodontiformes</taxon>
        <taxon>Goodeidae</taxon>
        <taxon>Ameca</taxon>
    </lineage>
</organism>
<protein>
    <submittedName>
        <fullName evidence="2">Uncharacterized protein</fullName>
    </submittedName>
</protein>
<accession>A0ABV0YAT9</accession>
<dbReference type="Proteomes" id="UP001469553">
    <property type="component" value="Unassembled WGS sequence"/>
</dbReference>
<proteinExistence type="predicted"/>
<keyword evidence="3" id="KW-1185">Reference proteome</keyword>
<sequence>MPLAQLADPWQKMPVGGTAGEDAHHDPEDTTGDDDSMPACTLSLEVVDLMSSLTSQRRFARSAHCNL</sequence>
<name>A0ABV0YAT9_9TELE</name>
<evidence type="ECO:0000313" key="3">
    <source>
        <dbReference type="Proteomes" id="UP001469553"/>
    </source>
</evidence>
<reference evidence="2 3" key="1">
    <citation type="submission" date="2021-06" db="EMBL/GenBank/DDBJ databases">
        <authorList>
            <person name="Palmer J.M."/>
        </authorList>
    </citation>
    <scope>NUCLEOTIDE SEQUENCE [LARGE SCALE GENOMIC DNA]</scope>
    <source>
        <strain evidence="2 3">AS_MEX2019</strain>
        <tissue evidence="2">Muscle</tissue>
    </source>
</reference>
<feature type="region of interest" description="Disordered" evidence="1">
    <location>
        <begin position="1"/>
        <end position="38"/>
    </location>
</feature>